<dbReference type="Gene3D" id="3.30.700.10">
    <property type="entry name" value="Glycoprotein, Type 4 Pilin"/>
    <property type="match status" value="1"/>
</dbReference>
<dbReference type="InterPro" id="IPR000983">
    <property type="entry name" value="Bac_GSPG_pilin"/>
</dbReference>
<evidence type="ECO:0000313" key="9">
    <source>
        <dbReference type="Proteomes" id="UP000034293"/>
    </source>
</evidence>
<dbReference type="GO" id="GO:0015627">
    <property type="term" value="C:type II protein secretion system complex"/>
    <property type="evidence" value="ECO:0007669"/>
    <property type="project" value="InterPro"/>
</dbReference>
<keyword evidence="4 6" id="KW-1133">Transmembrane helix</keyword>
<comment type="caution">
    <text evidence="8">The sequence shown here is derived from an EMBL/GenBank/DDBJ whole genome shotgun (WGS) entry which is preliminary data.</text>
</comment>
<feature type="transmembrane region" description="Helical" evidence="6">
    <location>
        <begin position="13"/>
        <end position="34"/>
    </location>
</feature>
<proteinExistence type="predicted"/>
<organism evidence="8 9">
    <name type="scientific">Candidatus Woesebacteria bacterium GW2011_GWA1_40_43</name>
    <dbReference type="NCBI Taxonomy" id="1618553"/>
    <lineage>
        <taxon>Bacteria</taxon>
        <taxon>Candidatus Woeseibacteriota</taxon>
    </lineage>
</organism>
<evidence type="ECO:0000256" key="5">
    <source>
        <dbReference type="ARBA" id="ARBA00023136"/>
    </source>
</evidence>
<dbReference type="PANTHER" id="PTHR30093:SF44">
    <property type="entry name" value="TYPE II SECRETION SYSTEM CORE PROTEIN G"/>
    <property type="match status" value="1"/>
</dbReference>
<evidence type="ECO:0000256" key="1">
    <source>
        <dbReference type="ARBA" id="ARBA00004167"/>
    </source>
</evidence>
<keyword evidence="3 6" id="KW-0812">Transmembrane</keyword>
<reference evidence="8 9" key="1">
    <citation type="journal article" date="2015" name="Nature">
        <title>rRNA introns, odd ribosomes, and small enigmatic genomes across a large radiation of phyla.</title>
        <authorList>
            <person name="Brown C.T."/>
            <person name="Hug L.A."/>
            <person name="Thomas B.C."/>
            <person name="Sharon I."/>
            <person name="Castelle C.J."/>
            <person name="Singh A."/>
            <person name="Wilkins M.J."/>
            <person name="Williams K.H."/>
            <person name="Banfield J.F."/>
        </authorList>
    </citation>
    <scope>NUCLEOTIDE SEQUENCE [LARGE SCALE GENOMIC DNA]</scope>
</reference>
<dbReference type="Proteomes" id="UP000034293">
    <property type="component" value="Unassembled WGS sequence"/>
</dbReference>
<evidence type="ECO:0000313" key="8">
    <source>
        <dbReference type="EMBL" id="KKR64475.1"/>
    </source>
</evidence>
<dbReference type="NCBIfam" id="TIGR02532">
    <property type="entry name" value="IV_pilin_GFxxxE"/>
    <property type="match status" value="1"/>
</dbReference>
<comment type="subcellular location">
    <subcellularLocation>
        <location evidence="1">Membrane</location>
        <topology evidence="1">Single-pass membrane protein</topology>
    </subcellularLocation>
</comment>
<evidence type="ECO:0000256" key="6">
    <source>
        <dbReference type="SAM" id="Phobius"/>
    </source>
</evidence>
<protein>
    <submittedName>
        <fullName evidence="8">Type II secretion system pseudopilin OxpG</fullName>
    </submittedName>
</protein>
<dbReference type="Pfam" id="PF08334">
    <property type="entry name" value="T2SSG"/>
    <property type="match status" value="1"/>
</dbReference>
<dbReference type="GO" id="GO:0016020">
    <property type="term" value="C:membrane"/>
    <property type="evidence" value="ECO:0007669"/>
    <property type="project" value="UniProtKB-SubCell"/>
</dbReference>
<sequence length="146" mass="15679">MTANKKGFTLIELLVVVSIIGILATLVTANLNAARSRSRDAVRKADFKNLQTALRLYYNDSGSYPPLSTSIPWGAEWSTSSNVYMSKVPNDPLPGQAYTYAPDAANDTFTLTACLENKSDAKCDKDASGNIIACSGDSGCRYSVKP</sequence>
<dbReference type="SUPFAM" id="SSF54523">
    <property type="entry name" value="Pili subunits"/>
    <property type="match status" value="1"/>
</dbReference>
<evidence type="ECO:0000256" key="4">
    <source>
        <dbReference type="ARBA" id="ARBA00022989"/>
    </source>
</evidence>
<keyword evidence="2" id="KW-0488">Methylation</keyword>
<dbReference type="PANTHER" id="PTHR30093">
    <property type="entry name" value="GENERAL SECRETION PATHWAY PROTEIN G"/>
    <property type="match status" value="1"/>
</dbReference>
<dbReference type="Pfam" id="PF07963">
    <property type="entry name" value="N_methyl"/>
    <property type="match status" value="1"/>
</dbReference>
<evidence type="ECO:0000256" key="2">
    <source>
        <dbReference type="ARBA" id="ARBA00022481"/>
    </source>
</evidence>
<dbReference type="PROSITE" id="PS00409">
    <property type="entry name" value="PROKAR_NTER_METHYL"/>
    <property type="match status" value="1"/>
</dbReference>
<feature type="domain" description="Type II secretion system protein GspG C-terminal" evidence="7">
    <location>
        <begin position="35"/>
        <end position="114"/>
    </location>
</feature>
<dbReference type="InterPro" id="IPR013545">
    <property type="entry name" value="T2SS_protein-GspG_C"/>
</dbReference>
<evidence type="ECO:0000256" key="3">
    <source>
        <dbReference type="ARBA" id="ARBA00022692"/>
    </source>
</evidence>
<dbReference type="InterPro" id="IPR012902">
    <property type="entry name" value="N_methyl_site"/>
</dbReference>
<dbReference type="AlphaFoldDB" id="A0A0G0UXN5"/>
<dbReference type="GO" id="GO:0015628">
    <property type="term" value="P:protein secretion by the type II secretion system"/>
    <property type="evidence" value="ECO:0007669"/>
    <property type="project" value="InterPro"/>
</dbReference>
<gene>
    <name evidence="8" type="ORF">UU02_C0008G0012</name>
</gene>
<name>A0A0G0UXN5_9BACT</name>
<dbReference type="EMBL" id="LBZA01000008">
    <property type="protein sequence ID" value="KKR64475.1"/>
    <property type="molecule type" value="Genomic_DNA"/>
</dbReference>
<keyword evidence="5 6" id="KW-0472">Membrane</keyword>
<dbReference type="InterPro" id="IPR045584">
    <property type="entry name" value="Pilin-like"/>
</dbReference>
<accession>A0A0G0UXN5</accession>
<dbReference type="PRINTS" id="PR00813">
    <property type="entry name" value="BCTERIALGSPG"/>
</dbReference>
<evidence type="ECO:0000259" key="7">
    <source>
        <dbReference type="Pfam" id="PF08334"/>
    </source>
</evidence>